<dbReference type="SUPFAM" id="SSF48239">
    <property type="entry name" value="Terpenoid cyclases/Protein prenyltransferases"/>
    <property type="match status" value="1"/>
</dbReference>
<dbReference type="InterPro" id="IPR008930">
    <property type="entry name" value="Terpenoid_cyclase/PrenylTrfase"/>
</dbReference>
<evidence type="ECO:0000256" key="3">
    <source>
        <dbReference type="ARBA" id="ARBA00010497"/>
    </source>
</evidence>
<protein>
    <recommendedName>
        <fullName evidence="5">Geranylgeranyl transferase type-1 subunit beta</fullName>
        <ecNumber evidence="4">2.5.1.59</ecNumber>
    </recommendedName>
    <alternativeName>
        <fullName evidence="12">Geranylgeranyl transferase type I subunit beta</fullName>
    </alternativeName>
    <alternativeName>
        <fullName evidence="15">Type I protein geranyl-geranyltransferase subunit beta</fullName>
    </alternativeName>
</protein>
<dbReference type="EMBL" id="OU895877">
    <property type="protein sequence ID" value="CAG9797298.1"/>
    <property type="molecule type" value="Genomic_DNA"/>
</dbReference>
<comment type="similarity">
    <text evidence="3">Belongs to the protein prenyltransferase subunit beta family.</text>
</comment>
<keyword evidence="11" id="KW-0460">Magnesium</keyword>
<evidence type="ECO:0000256" key="9">
    <source>
        <dbReference type="ARBA" id="ARBA00022737"/>
    </source>
</evidence>
<dbReference type="InterPro" id="IPR001330">
    <property type="entry name" value="Prenyltrans"/>
</dbReference>
<evidence type="ECO:0000256" key="14">
    <source>
        <dbReference type="ARBA" id="ARBA00065714"/>
    </source>
</evidence>
<dbReference type="OrthoDB" id="24893at2759"/>
<organism evidence="17 18">
    <name type="scientific">Chironomus riparius</name>
    <dbReference type="NCBI Taxonomy" id="315576"/>
    <lineage>
        <taxon>Eukaryota</taxon>
        <taxon>Metazoa</taxon>
        <taxon>Ecdysozoa</taxon>
        <taxon>Arthropoda</taxon>
        <taxon>Hexapoda</taxon>
        <taxon>Insecta</taxon>
        <taxon>Pterygota</taxon>
        <taxon>Neoptera</taxon>
        <taxon>Endopterygota</taxon>
        <taxon>Diptera</taxon>
        <taxon>Nematocera</taxon>
        <taxon>Chironomoidea</taxon>
        <taxon>Chironomidae</taxon>
        <taxon>Chironominae</taxon>
        <taxon>Chironomus</taxon>
    </lineage>
</organism>
<evidence type="ECO:0000313" key="17">
    <source>
        <dbReference type="EMBL" id="CAG9797298.1"/>
    </source>
</evidence>
<evidence type="ECO:0000256" key="12">
    <source>
        <dbReference type="ARBA" id="ARBA00031713"/>
    </source>
</evidence>
<dbReference type="Proteomes" id="UP001153620">
    <property type="component" value="Chromosome 1"/>
</dbReference>
<gene>
    <name evidence="17" type="ORF">CHIRRI_LOCUS297</name>
</gene>
<dbReference type="GO" id="GO:0005953">
    <property type="term" value="C:CAAX-protein geranylgeranyltransferase complex"/>
    <property type="evidence" value="ECO:0007669"/>
    <property type="project" value="InterPro"/>
</dbReference>
<keyword evidence="8" id="KW-0479">Metal-binding</keyword>
<dbReference type="Pfam" id="PF00432">
    <property type="entry name" value="Prenyltrans"/>
    <property type="match status" value="1"/>
</dbReference>
<evidence type="ECO:0000313" key="18">
    <source>
        <dbReference type="Proteomes" id="UP001153620"/>
    </source>
</evidence>
<evidence type="ECO:0000259" key="16">
    <source>
        <dbReference type="Pfam" id="PF00432"/>
    </source>
</evidence>
<keyword evidence="6" id="KW-0637">Prenyltransferase</keyword>
<evidence type="ECO:0000256" key="5">
    <source>
        <dbReference type="ARBA" id="ARBA00020603"/>
    </source>
</evidence>
<dbReference type="CDD" id="cd02895">
    <property type="entry name" value="GGTase-I"/>
    <property type="match status" value="1"/>
</dbReference>
<dbReference type="GO" id="GO:0004662">
    <property type="term" value="F:CAAX-protein geranylgeranyltransferase activity"/>
    <property type="evidence" value="ECO:0007669"/>
    <property type="project" value="UniProtKB-EC"/>
</dbReference>
<dbReference type="Gene3D" id="1.50.10.20">
    <property type="match status" value="1"/>
</dbReference>
<evidence type="ECO:0000256" key="13">
    <source>
        <dbReference type="ARBA" id="ARBA00050428"/>
    </source>
</evidence>
<comment type="catalytic activity">
    <reaction evidence="13">
        <text>geranylgeranyl diphosphate + L-cysteinyl-[protein] = S-geranylgeranyl-L-cysteinyl-[protein] + diphosphate</text>
        <dbReference type="Rhea" id="RHEA:21240"/>
        <dbReference type="Rhea" id="RHEA-COMP:10131"/>
        <dbReference type="Rhea" id="RHEA-COMP:11537"/>
        <dbReference type="ChEBI" id="CHEBI:29950"/>
        <dbReference type="ChEBI" id="CHEBI:33019"/>
        <dbReference type="ChEBI" id="CHEBI:57533"/>
        <dbReference type="ChEBI" id="CHEBI:86021"/>
        <dbReference type="EC" id="2.5.1.59"/>
    </reaction>
</comment>
<name>A0A9N9WMV5_9DIPT</name>
<evidence type="ECO:0000256" key="6">
    <source>
        <dbReference type="ARBA" id="ARBA00022602"/>
    </source>
</evidence>
<dbReference type="InterPro" id="IPR041960">
    <property type="entry name" value="GGTase_I_beta"/>
</dbReference>
<comment type="cofactor">
    <cofactor evidence="2">
        <name>Zn(2+)</name>
        <dbReference type="ChEBI" id="CHEBI:29105"/>
    </cofactor>
</comment>
<evidence type="ECO:0000256" key="7">
    <source>
        <dbReference type="ARBA" id="ARBA00022679"/>
    </source>
</evidence>
<keyword evidence="18" id="KW-1185">Reference proteome</keyword>
<reference evidence="17" key="2">
    <citation type="submission" date="2022-10" db="EMBL/GenBank/DDBJ databases">
        <authorList>
            <consortium name="ENA_rothamsted_submissions"/>
            <consortium name="culmorum"/>
            <person name="King R."/>
        </authorList>
    </citation>
    <scope>NUCLEOTIDE SEQUENCE</scope>
</reference>
<dbReference type="AlphaFoldDB" id="A0A9N9WMV5"/>
<dbReference type="InterPro" id="IPR045089">
    <property type="entry name" value="PGGT1B-like"/>
</dbReference>
<reference evidence="17" key="1">
    <citation type="submission" date="2022-01" db="EMBL/GenBank/DDBJ databases">
        <authorList>
            <person name="King R."/>
        </authorList>
    </citation>
    <scope>NUCLEOTIDE SEQUENCE</scope>
</reference>
<dbReference type="GO" id="GO:0046872">
    <property type="term" value="F:metal ion binding"/>
    <property type="evidence" value="ECO:0007669"/>
    <property type="project" value="UniProtKB-KW"/>
</dbReference>
<comment type="cofactor">
    <cofactor evidence="1">
        <name>Mg(2+)</name>
        <dbReference type="ChEBI" id="CHEBI:18420"/>
    </cofactor>
</comment>
<keyword evidence="9" id="KW-0677">Repeat</keyword>
<feature type="domain" description="Prenyltransferase alpha-alpha toroid" evidence="16">
    <location>
        <begin position="3"/>
        <end position="326"/>
    </location>
</feature>
<dbReference type="PANTHER" id="PTHR11774">
    <property type="entry name" value="GERANYLGERANYL TRANSFERASE TYPE BETA SUBUNIT"/>
    <property type="match status" value="1"/>
</dbReference>
<dbReference type="FunFam" id="1.50.10.20:FF:000005">
    <property type="entry name" value="Geranylgeranyl transferase type-1 subunit beta"/>
    <property type="match status" value="1"/>
</dbReference>
<proteinExistence type="inferred from homology"/>
<evidence type="ECO:0000256" key="1">
    <source>
        <dbReference type="ARBA" id="ARBA00001946"/>
    </source>
</evidence>
<evidence type="ECO:0000256" key="8">
    <source>
        <dbReference type="ARBA" id="ARBA00022723"/>
    </source>
</evidence>
<keyword evidence="7" id="KW-0808">Transferase</keyword>
<evidence type="ECO:0000256" key="10">
    <source>
        <dbReference type="ARBA" id="ARBA00022833"/>
    </source>
</evidence>
<evidence type="ECO:0000256" key="15">
    <source>
        <dbReference type="ARBA" id="ARBA00078363"/>
    </source>
</evidence>
<dbReference type="EC" id="2.5.1.59" evidence="4"/>
<evidence type="ECO:0000256" key="11">
    <source>
        <dbReference type="ARBA" id="ARBA00022842"/>
    </source>
</evidence>
<accession>A0A9N9WMV5</accession>
<dbReference type="PANTHER" id="PTHR11774:SF4">
    <property type="entry name" value="GERANYLGERANYL TRANSFERASE TYPE-1 SUBUNIT BETA"/>
    <property type="match status" value="1"/>
</dbReference>
<evidence type="ECO:0000256" key="2">
    <source>
        <dbReference type="ARBA" id="ARBA00001947"/>
    </source>
</evidence>
<comment type="subunit">
    <text evidence="14">Heterodimer of FNTA and PGGT1B. PGGT1B mediates interaction with substrate peptides.</text>
</comment>
<keyword evidence="10" id="KW-0862">Zinc</keyword>
<sequence>MMNKRIHAKYFSRFLNLLPHRLSCHDSTRATIAFFSVSGIDVLDSLDLISEQSKQNIIEWIYGLQVIPKEGNVKCGGFQGCTALNLLDPPENCSTDNYKWGHLAMTYTCIAILVILGDDLSRLDRKAIVDGVKSVQKPDGSFSASIEGNEFDMRFVYCACCICYMINDWGDVDKELMGRYILSSIRYDGGVSQHVENESHGGTTFCALAALQLSDQMHLLTSKQLEKVKRWLLFRQDGGFQGRPNKPIDTCYSFWIGSALKIIDAFELSNFKENREYILSCQDIVVGGFSKWSGTTSDPFHTYFGLCGLSFLREPGLLDVMPSLNISMRAYERLKSIHKVWDLNSQMEVQLNIE</sequence>
<evidence type="ECO:0000256" key="4">
    <source>
        <dbReference type="ARBA" id="ARBA00012700"/>
    </source>
</evidence>